<feature type="compositionally biased region" description="Basic residues" evidence="1">
    <location>
        <begin position="63"/>
        <end position="72"/>
    </location>
</feature>
<feature type="compositionally biased region" description="Basic residues" evidence="1">
    <location>
        <begin position="84"/>
        <end position="94"/>
    </location>
</feature>
<reference evidence="2" key="1">
    <citation type="submission" date="2020-02" db="EMBL/GenBank/DDBJ databases">
        <authorList>
            <person name="Meier V. D."/>
        </authorList>
    </citation>
    <scope>NUCLEOTIDE SEQUENCE</scope>
    <source>
        <strain evidence="2">AVDCRST_MAG07</strain>
    </source>
</reference>
<feature type="compositionally biased region" description="Basic residues" evidence="1">
    <location>
        <begin position="139"/>
        <end position="156"/>
    </location>
</feature>
<feature type="non-terminal residue" evidence="2">
    <location>
        <position position="265"/>
    </location>
</feature>
<evidence type="ECO:0000256" key="1">
    <source>
        <dbReference type="SAM" id="MobiDB-lite"/>
    </source>
</evidence>
<dbReference type="EMBL" id="CADCUB010000056">
    <property type="protein sequence ID" value="CAA9320285.1"/>
    <property type="molecule type" value="Genomic_DNA"/>
</dbReference>
<dbReference type="EC" id="1.1.1.100" evidence="2"/>
<gene>
    <name evidence="2" type="ORF">AVDCRST_MAG07-1160</name>
</gene>
<feature type="compositionally biased region" description="Basic and acidic residues" evidence="1">
    <location>
        <begin position="164"/>
        <end position="173"/>
    </location>
</feature>
<protein>
    <submittedName>
        <fullName evidence="2">3-oxoacyl-[acyl-carrier protein] reductase</fullName>
        <ecNumber evidence="2">1.1.1.100</ecNumber>
    </submittedName>
</protein>
<feature type="compositionally biased region" description="Basic and acidic residues" evidence="1">
    <location>
        <begin position="112"/>
        <end position="123"/>
    </location>
</feature>
<keyword evidence="2" id="KW-0560">Oxidoreductase</keyword>
<accession>A0A6J4L1E4</accession>
<proteinExistence type="predicted"/>
<organism evidence="2">
    <name type="scientific">uncultured Frankineae bacterium</name>
    <dbReference type="NCBI Taxonomy" id="437475"/>
    <lineage>
        <taxon>Bacteria</taxon>
        <taxon>Bacillati</taxon>
        <taxon>Actinomycetota</taxon>
        <taxon>Actinomycetes</taxon>
        <taxon>Frankiales</taxon>
        <taxon>environmental samples</taxon>
    </lineage>
</organism>
<sequence length="265" mass="28469">GHVERSAPGRPGGGHHRSRARDRPHDRRALPGLRSAGRGGRRGGRRGHRRRARPRPPGPCRRSAGRRHRRGLGARPAGGGGLGVRRRRRGRRQRGGPAAATGARHGAGGVAARDRHQPDRDVPHLPGARRAARRAGPGRSHHRQLVVVRGARRARQRCLLGVQVRDDRPRAEPRGGAGAVRDHGQRRLPGAGRHPDAAAAVRRPRELLGALAAGGPAGPARHHPARAAGPAGGDRRRLRLPRVVAEQLRHGAVARRRRRLPGGLV</sequence>
<feature type="compositionally biased region" description="Low complexity" evidence="1">
    <location>
        <begin position="95"/>
        <end position="104"/>
    </location>
</feature>
<feature type="non-terminal residue" evidence="2">
    <location>
        <position position="1"/>
    </location>
</feature>
<feature type="region of interest" description="Disordered" evidence="1">
    <location>
        <begin position="211"/>
        <end position="237"/>
    </location>
</feature>
<dbReference type="AlphaFoldDB" id="A0A6J4L1E4"/>
<feature type="compositionally biased region" description="Low complexity" evidence="1">
    <location>
        <begin position="126"/>
        <end position="138"/>
    </location>
</feature>
<name>A0A6J4L1E4_9ACTN</name>
<feature type="compositionally biased region" description="Basic residues" evidence="1">
    <location>
        <begin position="39"/>
        <end position="54"/>
    </location>
</feature>
<feature type="region of interest" description="Disordered" evidence="1">
    <location>
        <begin position="1"/>
        <end position="198"/>
    </location>
</feature>
<dbReference type="GO" id="GO:0004316">
    <property type="term" value="F:3-oxoacyl-[acyl-carrier-protein] reductase (NADPH) activity"/>
    <property type="evidence" value="ECO:0007669"/>
    <property type="project" value="UniProtKB-EC"/>
</dbReference>
<evidence type="ECO:0000313" key="2">
    <source>
        <dbReference type="EMBL" id="CAA9320285.1"/>
    </source>
</evidence>